<dbReference type="EMBL" id="BAAALY010000019">
    <property type="protein sequence ID" value="GAA1562252.1"/>
    <property type="molecule type" value="Genomic_DNA"/>
</dbReference>
<keyword evidence="2" id="KW-1185">Reference proteome</keyword>
<reference evidence="1 2" key="1">
    <citation type="journal article" date="2019" name="Int. J. Syst. Evol. Microbiol.">
        <title>The Global Catalogue of Microorganisms (GCM) 10K type strain sequencing project: providing services to taxonomists for standard genome sequencing and annotation.</title>
        <authorList>
            <consortium name="The Broad Institute Genomics Platform"/>
            <consortium name="The Broad Institute Genome Sequencing Center for Infectious Disease"/>
            <person name="Wu L."/>
            <person name="Ma J."/>
        </authorList>
    </citation>
    <scope>NUCLEOTIDE SEQUENCE [LARGE SCALE GENOMIC DNA]</scope>
    <source>
        <strain evidence="1 2">JCM 13319</strain>
    </source>
</reference>
<protein>
    <submittedName>
        <fullName evidence="1">Uncharacterized protein</fullName>
    </submittedName>
</protein>
<sequence length="208" mass="22650">MSLAPERAGTEEQCGFAPILARTRTVHSSVGPVAYDCVKVIVVRSGSAILFSEFGEKPVNVSDAVILGANVLCGSEPEGHITVTTIYLDTDYVIDQVFWQHAGLLQDRLEAQGLAETIYSEPAQILRLGEDRAGMLMPWLDELVERSIDGGFARSFYRIQAVWPIKACQGGGRQRRPIGLVSGSCRVDSQVLRIGSCGDWPGRCPWLG</sequence>
<organism evidence="1 2">
    <name type="scientific">Brevibacterium picturae</name>
    <dbReference type="NCBI Taxonomy" id="260553"/>
    <lineage>
        <taxon>Bacteria</taxon>
        <taxon>Bacillati</taxon>
        <taxon>Actinomycetota</taxon>
        <taxon>Actinomycetes</taxon>
        <taxon>Micrococcales</taxon>
        <taxon>Brevibacteriaceae</taxon>
        <taxon>Brevibacterium</taxon>
    </lineage>
</organism>
<accession>A0ABN2CRY6</accession>
<evidence type="ECO:0000313" key="1">
    <source>
        <dbReference type="EMBL" id="GAA1562252.1"/>
    </source>
</evidence>
<name>A0ABN2CRY6_9MICO</name>
<gene>
    <name evidence="1" type="ORF">GCM10009691_40030</name>
</gene>
<evidence type="ECO:0000313" key="2">
    <source>
        <dbReference type="Proteomes" id="UP001501791"/>
    </source>
</evidence>
<comment type="caution">
    <text evidence="1">The sequence shown here is derived from an EMBL/GenBank/DDBJ whole genome shotgun (WGS) entry which is preliminary data.</text>
</comment>
<dbReference type="Proteomes" id="UP001501791">
    <property type="component" value="Unassembled WGS sequence"/>
</dbReference>
<proteinExistence type="predicted"/>